<protein>
    <recommendedName>
        <fullName evidence="5">FAD-binding PCMH-type domain-containing protein</fullName>
    </recommendedName>
</protein>
<dbReference type="Gene3D" id="3.40.462.20">
    <property type="match status" value="1"/>
</dbReference>
<dbReference type="Gene3D" id="3.30.465.10">
    <property type="match status" value="1"/>
</dbReference>
<dbReference type="Pfam" id="PF08031">
    <property type="entry name" value="BBE"/>
    <property type="match status" value="1"/>
</dbReference>
<keyword evidence="2" id="KW-0285">Flavoprotein</keyword>
<keyword evidence="7" id="KW-1185">Reference proteome</keyword>
<dbReference type="GO" id="GO:0016491">
    <property type="term" value="F:oxidoreductase activity"/>
    <property type="evidence" value="ECO:0007669"/>
    <property type="project" value="UniProtKB-KW"/>
</dbReference>
<sequence length="477" mass="51479">MGHSHSSPVRDCLMAAMGNNSALLSFKDDPFFTAHIPVYNLNLPVVPVAITYPDTAKQVAEIVACAAKFGHKVQAFSGGHSYGNYGLGGGNGAVVVHLRNFQQFSIDNETNIATIGAGTNLGDLQANLYNSGGRAIAHGSCGQVGTGGHLTIGGLGPMSRQWGSALDHVEEVEVVLANSSIVRASRTQNQDLLFAIKGAAASFGIVTEFKIRTHPAPTQALQFSFTVNVGDTASRARFFRDWQRLVSVHNLTRKFSTELVVFQGGILVSGTFFGSEEEFKEFRLEETFPIRNPGNIVYLTDCLGMVTSKAEDLIRNAIGGLSCSFYAKSMSFTPETLIPDEGIGALFKYLDSTDKGTLVWFVIFDLEGGATNDVPVNATAYAHREAIMWMQSYAVNLLGPVSAQTKKFLNGINDIISSSRPGVQFGAYPGYVDPLIQDPQNAYWGSNLPKLQQIKASVDPNDLFHNPQSVQVVPNDN</sequence>
<evidence type="ECO:0000259" key="5">
    <source>
        <dbReference type="PROSITE" id="PS51387"/>
    </source>
</evidence>
<dbReference type="Proteomes" id="UP001146351">
    <property type="component" value="Unassembled WGS sequence"/>
</dbReference>
<reference evidence="6" key="2">
    <citation type="journal article" date="2023" name="IMA Fungus">
        <title>Comparative genomic study of the Penicillium genus elucidates a diverse pangenome and 15 lateral gene transfer events.</title>
        <authorList>
            <person name="Petersen C."/>
            <person name="Sorensen T."/>
            <person name="Nielsen M.R."/>
            <person name="Sondergaard T.E."/>
            <person name="Sorensen J.L."/>
            <person name="Fitzpatrick D.A."/>
            <person name="Frisvad J.C."/>
            <person name="Nielsen K.L."/>
        </authorList>
    </citation>
    <scope>NUCLEOTIDE SEQUENCE</scope>
    <source>
        <strain evidence="6">IBT 21917</strain>
    </source>
</reference>
<dbReference type="EMBL" id="JAPQKO010000006">
    <property type="protein sequence ID" value="KAJ5156678.1"/>
    <property type="molecule type" value="Genomic_DNA"/>
</dbReference>
<dbReference type="InterPro" id="IPR016169">
    <property type="entry name" value="FAD-bd_PCMH_sub2"/>
</dbReference>
<evidence type="ECO:0000313" key="7">
    <source>
        <dbReference type="Proteomes" id="UP001146351"/>
    </source>
</evidence>
<dbReference type="InterPro" id="IPR012951">
    <property type="entry name" value="BBE"/>
</dbReference>
<dbReference type="InterPro" id="IPR016166">
    <property type="entry name" value="FAD-bd_PCMH"/>
</dbReference>
<dbReference type="SUPFAM" id="SSF56176">
    <property type="entry name" value="FAD-binding/transporter-associated domain-like"/>
    <property type="match status" value="1"/>
</dbReference>
<dbReference type="OrthoDB" id="407275at2759"/>
<dbReference type="GO" id="GO:0071949">
    <property type="term" value="F:FAD binding"/>
    <property type="evidence" value="ECO:0007669"/>
    <property type="project" value="InterPro"/>
</dbReference>
<feature type="domain" description="FAD-binding PCMH-type" evidence="5">
    <location>
        <begin position="43"/>
        <end position="216"/>
    </location>
</feature>
<dbReference type="PANTHER" id="PTHR42973:SF17">
    <property type="entry name" value="OXIDASE, PUTATIVE (AFU_ORTHOLOGUE AFUA_6G14340)-RELATED"/>
    <property type="match status" value="1"/>
</dbReference>
<dbReference type="PROSITE" id="PS51387">
    <property type="entry name" value="FAD_PCMH"/>
    <property type="match status" value="1"/>
</dbReference>
<keyword evidence="4" id="KW-0560">Oxidoreductase</keyword>
<dbReference type="InterPro" id="IPR050416">
    <property type="entry name" value="FAD-linked_Oxidoreductase"/>
</dbReference>
<evidence type="ECO:0000256" key="2">
    <source>
        <dbReference type="ARBA" id="ARBA00022630"/>
    </source>
</evidence>
<name>A0A9W9HU20_9EURO</name>
<evidence type="ECO:0000256" key="4">
    <source>
        <dbReference type="ARBA" id="ARBA00023002"/>
    </source>
</evidence>
<dbReference type="AlphaFoldDB" id="A0A9W9HU20"/>
<gene>
    <name evidence="6" type="ORF">N7492_009481</name>
</gene>
<evidence type="ECO:0000313" key="6">
    <source>
        <dbReference type="EMBL" id="KAJ5156678.1"/>
    </source>
</evidence>
<dbReference type="InterPro" id="IPR006094">
    <property type="entry name" value="Oxid_FAD_bind_N"/>
</dbReference>
<dbReference type="PANTHER" id="PTHR42973">
    <property type="entry name" value="BINDING OXIDOREDUCTASE, PUTATIVE (AFU_ORTHOLOGUE AFUA_1G17690)-RELATED"/>
    <property type="match status" value="1"/>
</dbReference>
<keyword evidence="3" id="KW-0274">FAD</keyword>
<reference evidence="6" key="1">
    <citation type="submission" date="2022-11" db="EMBL/GenBank/DDBJ databases">
        <authorList>
            <person name="Petersen C."/>
        </authorList>
    </citation>
    <scope>NUCLEOTIDE SEQUENCE</scope>
    <source>
        <strain evidence="6">IBT 21917</strain>
    </source>
</reference>
<evidence type="ECO:0000256" key="3">
    <source>
        <dbReference type="ARBA" id="ARBA00022827"/>
    </source>
</evidence>
<comment type="caution">
    <text evidence="6">The sequence shown here is derived from an EMBL/GenBank/DDBJ whole genome shotgun (WGS) entry which is preliminary data.</text>
</comment>
<comment type="similarity">
    <text evidence="1">Belongs to the oxygen-dependent FAD-linked oxidoreductase family.</text>
</comment>
<evidence type="ECO:0000256" key="1">
    <source>
        <dbReference type="ARBA" id="ARBA00005466"/>
    </source>
</evidence>
<organism evidence="6 7">
    <name type="scientific">Penicillium capsulatum</name>
    <dbReference type="NCBI Taxonomy" id="69766"/>
    <lineage>
        <taxon>Eukaryota</taxon>
        <taxon>Fungi</taxon>
        <taxon>Dikarya</taxon>
        <taxon>Ascomycota</taxon>
        <taxon>Pezizomycotina</taxon>
        <taxon>Eurotiomycetes</taxon>
        <taxon>Eurotiomycetidae</taxon>
        <taxon>Eurotiales</taxon>
        <taxon>Aspergillaceae</taxon>
        <taxon>Penicillium</taxon>
    </lineage>
</organism>
<proteinExistence type="inferred from homology"/>
<dbReference type="InterPro" id="IPR036318">
    <property type="entry name" value="FAD-bd_PCMH-like_sf"/>
</dbReference>
<dbReference type="Pfam" id="PF01565">
    <property type="entry name" value="FAD_binding_4"/>
    <property type="match status" value="1"/>
</dbReference>
<accession>A0A9W9HU20</accession>